<protein>
    <submittedName>
        <fullName evidence="1">Uncharacterized protein</fullName>
    </submittedName>
</protein>
<dbReference type="GeneID" id="29125029"/>
<name>A0A142K928_9CAUD</name>
<dbReference type="EMBL" id="KU963248">
    <property type="protein sequence ID" value="AMS02611.1"/>
    <property type="molecule type" value="Genomic_DNA"/>
</dbReference>
<proteinExistence type="predicted"/>
<accession>A0A142K928</accession>
<sequence>MIEPVSPVKVDPGGIGGVWPIVEAYVLQDDSRADGGGYGVLLYNIRDQFYITSLVGGTAKVFLRGEIEIMRNVWSPDRQQMPF</sequence>
<dbReference type="Proteomes" id="UP000201371">
    <property type="component" value="Segment"/>
</dbReference>
<keyword evidence="2" id="KW-1185">Reference proteome</keyword>
<evidence type="ECO:0000313" key="2">
    <source>
        <dbReference type="Proteomes" id="UP000201371"/>
    </source>
</evidence>
<gene>
    <name evidence="1" type="primary">67</name>
    <name evidence="1" type="ORF">SEA_YVONNETASTIC_67</name>
</gene>
<reference evidence="2" key="1">
    <citation type="submission" date="2016-03" db="EMBL/GenBank/DDBJ databases">
        <authorList>
            <person name="Ploux O."/>
        </authorList>
    </citation>
    <scope>NUCLEOTIDE SEQUENCE [LARGE SCALE GENOMIC DNA]</scope>
</reference>
<dbReference type="RefSeq" id="YP_009301121.1">
    <property type="nucleotide sequence ID" value="NC_031230.1"/>
</dbReference>
<organism evidence="1 2">
    <name type="scientific">Gordonia phage Yvonnetastic</name>
    <dbReference type="NCBI Taxonomy" id="1821566"/>
    <lineage>
        <taxon>Viruses</taxon>
        <taxon>Duplodnaviria</taxon>
        <taxon>Heunggongvirae</taxon>
        <taxon>Uroviricota</taxon>
        <taxon>Caudoviricetes</taxon>
        <taxon>Yvonnevirus</taxon>
        <taxon>Yvonnevirus yvonnetastic</taxon>
        <taxon>Gordonia virus Yvonnetastic</taxon>
    </lineage>
</organism>
<dbReference type="KEGG" id="vg:29125029"/>
<evidence type="ECO:0000313" key="1">
    <source>
        <dbReference type="EMBL" id="AMS02611.1"/>
    </source>
</evidence>